<keyword evidence="7" id="KW-0456">Lyase</keyword>
<evidence type="ECO:0000256" key="8">
    <source>
        <dbReference type="RuleBase" id="RU364100"/>
    </source>
</evidence>
<reference evidence="9 11" key="1">
    <citation type="submission" date="2015-07" db="EMBL/GenBank/DDBJ databases">
        <title>Genome of Polaribacter dokdonenesis DSW-5, isolated from seawater off Dokdo in Korea.</title>
        <authorList>
            <person name="Yoon K."/>
            <person name="Song J.Y."/>
            <person name="Kim J.F."/>
        </authorList>
    </citation>
    <scope>NUCLEOTIDE SEQUENCE [LARGE SCALE GENOMIC DNA]</scope>
    <source>
        <strain evidence="9 11">DSW-5</strain>
    </source>
</reference>
<proteinExistence type="inferred from homology"/>
<dbReference type="GO" id="GO:0003697">
    <property type="term" value="F:single-stranded DNA binding"/>
    <property type="evidence" value="ECO:0007669"/>
    <property type="project" value="InterPro"/>
</dbReference>
<dbReference type="EMBL" id="FNUE01000001">
    <property type="protein sequence ID" value="SED98201.1"/>
    <property type="molecule type" value="Genomic_DNA"/>
</dbReference>
<evidence type="ECO:0000256" key="3">
    <source>
        <dbReference type="ARBA" id="ARBA00022763"/>
    </source>
</evidence>
<accession>A0A0M9CG72</accession>
<dbReference type="Proteomes" id="UP000037716">
    <property type="component" value="Unassembled WGS sequence"/>
</dbReference>
<name>A0A0M9CG72_9FLAO</name>
<sequence length="251" mass="28727">MCVHTSLTKSAKAIEKKTNKQFITPKLFTPYFHFNGWETKNLAITTQEAPKYIELAKWGVLPTNYDINYRTHFLAKTNTLNATKERLFESDLYSQFIEGQRCIIYADGFFEPHAAAGIANKIPYFFKEKNHDLFAFAGIYSKVIYNQSTTYAASIITTEANDYFKAIHNKPNALGSYRMPLILDPKHYEAWLQTNTTEEVKELLNGFTHQELVSYPVSTDVFSTKKDSNVPNILNKVPFAQQLNFGDGLFS</sequence>
<gene>
    <name evidence="9" type="ORF">I602_1551</name>
    <name evidence="10" type="ORF">SAMN05444353_0214</name>
</gene>
<evidence type="ECO:0000256" key="6">
    <source>
        <dbReference type="ARBA" id="ARBA00023125"/>
    </source>
</evidence>
<keyword evidence="5" id="KW-0190">Covalent protein-DNA linkage</keyword>
<dbReference type="GO" id="GO:0006508">
    <property type="term" value="P:proteolysis"/>
    <property type="evidence" value="ECO:0007669"/>
    <property type="project" value="UniProtKB-KW"/>
</dbReference>
<evidence type="ECO:0000256" key="7">
    <source>
        <dbReference type="ARBA" id="ARBA00023239"/>
    </source>
</evidence>
<evidence type="ECO:0000256" key="1">
    <source>
        <dbReference type="ARBA" id="ARBA00008136"/>
    </source>
</evidence>
<keyword evidence="12" id="KW-1185">Reference proteome</keyword>
<organism evidence="9 11">
    <name type="scientific">Polaribacter dokdonensis DSW-5</name>
    <dbReference type="NCBI Taxonomy" id="1300348"/>
    <lineage>
        <taxon>Bacteria</taxon>
        <taxon>Pseudomonadati</taxon>
        <taxon>Bacteroidota</taxon>
        <taxon>Flavobacteriia</taxon>
        <taxon>Flavobacteriales</taxon>
        <taxon>Flavobacteriaceae</taxon>
    </lineage>
</organism>
<dbReference type="AlphaFoldDB" id="A0A0M9CG72"/>
<dbReference type="InterPro" id="IPR003738">
    <property type="entry name" value="SRAP"/>
</dbReference>
<dbReference type="InterPro" id="IPR036590">
    <property type="entry name" value="SRAP-like"/>
</dbReference>
<keyword evidence="3" id="KW-0227">DNA damage</keyword>
<dbReference type="PANTHER" id="PTHR13604">
    <property type="entry name" value="DC12-RELATED"/>
    <property type="match status" value="1"/>
</dbReference>
<dbReference type="Proteomes" id="UP000183071">
    <property type="component" value="Unassembled WGS sequence"/>
</dbReference>
<keyword evidence="6" id="KW-0238">DNA-binding</keyword>
<dbReference type="PATRIC" id="fig|1300348.6.peg.1550"/>
<keyword evidence="2 8" id="KW-0645">Protease</keyword>
<dbReference type="Pfam" id="PF02586">
    <property type="entry name" value="SRAP"/>
    <property type="match status" value="1"/>
</dbReference>
<evidence type="ECO:0000256" key="2">
    <source>
        <dbReference type="ARBA" id="ARBA00022670"/>
    </source>
</evidence>
<evidence type="ECO:0000313" key="11">
    <source>
        <dbReference type="Proteomes" id="UP000037716"/>
    </source>
</evidence>
<evidence type="ECO:0000313" key="10">
    <source>
        <dbReference type="EMBL" id="SED98201.1"/>
    </source>
</evidence>
<dbReference type="OrthoDB" id="9782620at2"/>
<dbReference type="SUPFAM" id="SSF143081">
    <property type="entry name" value="BB1717-like"/>
    <property type="match status" value="1"/>
</dbReference>
<evidence type="ECO:0000256" key="4">
    <source>
        <dbReference type="ARBA" id="ARBA00022801"/>
    </source>
</evidence>
<evidence type="ECO:0000313" key="12">
    <source>
        <dbReference type="Proteomes" id="UP000183071"/>
    </source>
</evidence>
<dbReference type="Gene3D" id="3.90.1680.10">
    <property type="entry name" value="SOS response associated peptidase-like"/>
    <property type="match status" value="1"/>
</dbReference>
<dbReference type="RefSeq" id="WP_053974133.1">
    <property type="nucleotide sequence ID" value="NZ_FNUE01000001.1"/>
</dbReference>
<dbReference type="EMBL" id="LGBR01000001">
    <property type="protein sequence ID" value="KOY51991.1"/>
    <property type="molecule type" value="Genomic_DNA"/>
</dbReference>
<dbReference type="GO" id="GO:0008233">
    <property type="term" value="F:peptidase activity"/>
    <property type="evidence" value="ECO:0007669"/>
    <property type="project" value="UniProtKB-KW"/>
</dbReference>
<evidence type="ECO:0000256" key="5">
    <source>
        <dbReference type="ARBA" id="ARBA00023124"/>
    </source>
</evidence>
<dbReference type="GO" id="GO:0106300">
    <property type="term" value="P:protein-DNA covalent cross-linking repair"/>
    <property type="evidence" value="ECO:0007669"/>
    <property type="project" value="InterPro"/>
</dbReference>
<keyword evidence="4 8" id="KW-0378">Hydrolase</keyword>
<comment type="similarity">
    <text evidence="1 8">Belongs to the SOS response-associated peptidase family.</text>
</comment>
<dbReference type="GO" id="GO:0016829">
    <property type="term" value="F:lyase activity"/>
    <property type="evidence" value="ECO:0007669"/>
    <property type="project" value="UniProtKB-KW"/>
</dbReference>
<dbReference type="PANTHER" id="PTHR13604:SF0">
    <property type="entry name" value="ABASIC SITE PROCESSING PROTEIN HMCES"/>
    <property type="match status" value="1"/>
</dbReference>
<dbReference type="EC" id="3.4.-.-" evidence="8"/>
<reference evidence="10 12" key="2">
    <citation type="submission" date="2016-10" db="EMBL/GenBank/DDBJ databases">
        <authorList>
            <person name="Varghese N."/>
            <person name="Submissions S."/>
        </authorList>
    </citation>
    <scope>NUCLEOTIDE SEQUENCE [LARGE SCALE GENOMIC DNA]</scope>
    <source>
        <strain evidence="10 12">DSW-5</strain>
    </source>
</reference>
<protein>
    <recommendedName>
        <fullName evidence="8">Abasic site processing protein</fullName>
        <ecNumber evidence="8">3.4.-.-</ecNumber>
    </recommendedName>
</protein>
<comment type="caution">
    <text evidence="9">The sequence shown here is derived from an EMBL/GenBank/DDBJ whole genome shotgun (WGS) entry which is preliminary data.</text>
</comment>
<evidence type="ECO:0000313" key="9">
    <source>
        <dbReference type="EMBL" id="KOY51991.1"/>
    </source>
</evidence>